<reference evidence="1 2" key="1">
    <citation type="submission" date="2021-03" db="EMBL/GenBank/DDBJ databases">
        <authorList>
            <person name="Kim M.K."/>
        </authorList>
    </citation>
    <scope>NUCLEOTIDE SEQUENCE [LARGE SCALE GENOMIC DNA]</scope>
    <source>
        <strain evidence="1 2">BT507</strain>
    </source>
</reference>
<evidence type="ECO:0008006" key="3">
    <source>
        <dbReference type="Google" id="ProtNLM"/>
    </source>
</evidence>
<comment type="caution">
    <text evidence="1">The sequence shown here is derived from an EMBL/GenBank/DDBJ whole genome shotgun (WGS) entry which is preliminary data.</text>
</comment>
<organism evidence="1 2">
    <name type="scientific">Hymenobacter defluvii</name>
    <dbReference type="NCBI Taxonomy" id="2054411"/>
    <lineage>
        <taxon>Bacteria</taxon>
        <taxon>Pseudomonadati</taxon>
        <taxon>Bacteroidota</taxon>
        <taxon>Cytophagia</taxon>
        <taxon>Cytophagales</taxon>
        <taxon>Hymenobacteraceae</taxon>
        <taxon>Hymenobacter</taxon>
    </lineage>
</organism>
<proteinExistence type="predicted"/>
<dbReference type="RefSeq" id="WP_208307901.1">
    <property type="nucleotide sequence ID" value="NZ_JAGETX010000006.1"/>
</dbReference>
<gene>
    <name evidence="1" type="ORF">J4D97_12775</name>
</gene>
<dbReference type="Proteomes" id="UP000670527">
    <property type="component" value="Unassembled WGS sequence"/>
</dbReference>
<protein>
    <recommendedName>
        <fullName evidence="3">DUF481 domain-containing protein</fullName>
    </recommendedName>
</protein>
<evidence type="ECO:0000313" key="1">
    <source>
        <dbReference type="EMBL" id="MBO3271531.1"/>
    </source>
</evidence>
<keyword evidence="2" id="KW-1185">Reference proteome</keyword>
<accession>A0ABS3TD04</accession>
<sequence length="226" mass="25447">MLRDKGQAEVAGSAYLFSGRLEGSAAYSPMRHIIVRAAGTLRTDGRDTTYFRTRQLEVGAGTYWALGRRWLVGGSAGYGWGQSGRGFQDAHYLLLFQRDSTITYQYNARYGKLFGDVFVAYEDGPFTMGLAYRLSQVRFTTLTNNNQPISLRRMTRNEPMLFMRFGNRQGVLQWAQLQLTLNASWSADLVRGSAPVGPLITDVKAGDLFTSIGIVVYPHRFKRVQY</sequence>
<dbReference type="EMBL" id="JAGETX010000006">
    <property type="protein sequence ID" value="MBO3271531.1"/>
    <property type="molecule type" value="Genomic_DNA"/>
</dbReference>
<name>A0ABS3TD04_9BACT</name>
<evidence type="ECO:0000313" key="2">
    <source>
        <dbReference type="Proteomes" id="UP000670527"/>
    </source>
</evidence>